<feature type="compositionally biased region" description="Polar residues" evidence="8">
    <location>
        <begin position="1"/>
        <end position="24"/>
    </location>
</feature>
<dbReference type="SUPFAM" id="SSF46689">
    <property type="entry name" value="Homeodomain-like"/>
    <property type="match status" value="1"/>
</dbReference>
<dbReference type="AlphaFoldDB" id="A0A151JU88"/>
<dbReference type="GO" id="GO:0000981">
    <property type="term" value="F:DNA-binding transcription factor activity, RNA polymerase II-specific"/>
    <property type="evidence" value="ECO:0007669"/>
    <property type="project" value="InterPro"/>
</dbReference>
<dbReference type="InterPro" id="IPR009057">
    <property type="entry name" value="Homeodomain-like_sf"/>
</dbReference>
<dbReference type="PROSITE" id="PS50071">
    <property type="entry name" value="HOMEOBOX_2"/>
    <property type="match status" value="1"/>
</dbReference>
<name>A0A151JU88_9HYME</name>
<dbReference type="EMBL" id="KQ981799">
    <property type="protein sequence ID" value="KYN35669.1"/>
    <property type="molecule type" value="Genomic_DNA"/>
</dbReference>
<dbReference type="Pfam" id="PF00046">
    <property type="entry name" value="Homeodomain"/>
    <property type="match status" value="1"/>
</dbReference>
<accession>A0A151JU88</accession>
<dbReference type="InterPro" id="IPR017970">
    <property type="entry name" value="Homeobox_CS"/>
</dbReference>
<evidence type="ECO:0000256" key="2">
    <source>
        <dbReference type="ARBA" id="ARBA00006503"/>
    </source>
</evidence>
<dbReference type="OrthoDB" id="6159439at2759"/>
<feature type="domain" description="Homeobox" evidence="9">
    <location>
        <begin position="231"/>
        <end position="291"/>
    </location>
</feature>
<keyword evidence="5 6" id="KW-0539">Nucleus</keyword>
<evidence type="ECO:0000313" key="11">
    <source>
        <dbReference type="Proteomes" id="UP000078541"/>
    </source>
</evidence>
<dbReference type="PANTHER" id="PTHR46643">
    <property type="entry name" value="HOMEOBOX PROTEIN GOOSECOID-RELATED"/>
    <property type="match status" value="1"/>
</dbReference>
<feature type="region of interest" description="Disordered" evidence="8">
    <location>
        <begin position="1"/>
        <end position="30"/>
    </location>
</feature>
<evidence type="ECO:0000256" key="3">
    <source>
        <dbReference type="ARBA" id="ARBA00023125"/>
    </source>
</evidence>
<evidence type="ECO:0000313" key="10">
    <source>
        <dbReference type="EMBL" id="KYN35669.1"/>
    </source>
</evidence>
<protein>
    <submittedName>
        <fullName evidence="10">Homeobox protein goosecoid</fullName>
    </submittedName>
</protein>
<dbReference type="STRING" id="34720.A0A151JU88"/>
<sequence length="356" mass="39549">MVESTYASDSPRSRSPMTEPSSPLHSDGPGVSGYGHSYLYSYSPDAQNHISVVTRRNNQNEMGADAAHERTFARSPIGTEETMPTRHHRHHGAREPVVPSRSATGTSASAMSSPTSLFTIDSILAPRPIGNVVAPTSTTTVAASVIQTPETIDSVAGRTTATMHPLQQQLHHLAFTSADFLAAAYPGLYPGGYVAAMAAAGVSLHGQPAFYHAGHPYQINPNNPGMGPMAKRKRRHRTIFTEEQLEQLEATFDKTHYPDVLLREQLALQVDLKEERIEVWFKNRRAKWRKQKREEQDRIRKLQLEQRQRTDDGGTAATVMVGDRLGLSRQQQQQQQQQQHQQKLEQDTDSSDLEVA</sequence>
<feature type="DNA-binding region" description="Homeobox" evidence="6">
    <location>
        <begin position="233"/>
        <end position="292"/>
    </location>
</feature>
<dbReference type="PANTHER" id="PTHR46643:SF1">
    <property type="entry name" value="HOMEOBOX PROTEIN GOOSECOID-2"/>
    <property type="match status" value="1"/>
</dbReference>
<evidence type="ECO:0000256" key="4">
    <source>
        <dbReference type="ARBA" id="ARBA00023155"/>
    </source>
</evidence>
<feature type="region of interest" description="Disordered" evidence="8">
    <location>
        <begin position="76"/>
        <end position="112"/>
    </location>
</feature>
<gene>
    <name evidence="10" type="ORF">ALC56_09967</name>
</gene>
<evidence type="ECO:0000259" key="9">
    <source>
        <dbReference type="PROSITE" id="PS50071"/>
    </source>
</evidence>
<dbReference type="InterPro" id="IPR051440">
    <property type="entry name" value="Goosecoid-like_HB"/>
</dbReference>
<dbReference type="CDD" id="cd00086">
    <property type="entry name" value="homeodomain"/>
    <property type="match status" value="1"/>
</dbReference>
<dbReference type="Gene3D" id="1.10.10.60">
    <property type="entry name" value="Homeodomain-like"/>
    <property type="match status" value="1"/>
</dbReference>
<comment type="similarity">
    <text evidence="2">Belongs to the paired homeobox family. Bicoid subfamily.</text>
</comment>
<feature type="region of interest" description="Disordered" evidence="8">
    <location>
        <begin position="304"/>
        <end position="356"/>
    </location>
</feature>
<dbReference type="PROSITE" id="PS00027">
    <property type="entry name" value="HOMEOBOX_1"/>
    <property type="match status" value="1"/>
</dbReference>
<keyword evidence="3 6" id="KW-0238">DNA-binding</keyword>
<dbReference type="FunFam" id="1.10.10.60:FF:000223">
    <property type="entry name" value="Goosecoid homeobox 2"/>
    <property type="match status" value="1"/>
</dbReference>
<evidence type="ECO:0000256" key="8">
    <source>
        <dbReference type="SAM" id="MobiDB-lite"/>
    </source>
</evidence>
<organism evidence="10 11">
    <name type="scientific">Trachymyrmex septentrionalis</name>
    <dbReference type="NCBI Taxonomy" id="34720"/>
    <lineage>
        <taxon>Eukaryota</taxon>
        <taxon>Metazoa</taxon>
        <taxon>Ecdysozoa</taxon>
        <taxon>Arthropoda</taxon>
        <taxon>Hexapoda</taxon>
        <taxon>Insecta</taxon>
        <taxon>Pterygota</taxon>
        <taxon>Neoptera</taxon>
        <taxon>Endopterygota</taxon>
        <taxon>Hymenoptera</taxon>
        <taxon>Apocrita</taxon>
        <taxon>Aculeata</taxon>
        <taxon>Formicoidea</taxon>
        <taxon>Formicidae</taxon>
        <taxon>Myrmicinae</taxon>
        <taxon>Trachymyrmex</taxon>
    </lineage>
</organism>
<dbReference type="Proteomes" id="UP000078541">
    <property type="component" value="Unassembled WGS sequence"/>
</dbReference>
<feature type="compositionally biased region" description="Low complexity" evidence="8">
    <location>
        <begin position="100"/>
        <end position="112"/>
    </location>
</feature>
<feature type="compositionally biased region" description="Acidic residues" evidence="8">
    <location>
        <begin position="347"/>
        <end position="356"/>
    </location>
</feature>
<evidence type="ECO:0000256" key="1">
    <source>
        <dbReference type="ARBA" id="ARBA00004123"/>
    </source>
</evidence>
<comment type="subcellular location">
    <subcellularLocation>
        <location evidence="1 6 7">Nucleus</location>
    </subcellularLocation>
</comment>
<keyword evidence="11" id="KW-1185">Reference proteome</keyword>
<reference evidence="10 11" key="1">
    <citation type="submission" date="2016-03" db="EMBL/GenBank/DDBJ databases">
        <title>Trachymyrmex septentrionalis WGS genome.</title>
        <authorList>
            <person name="Nygaard S."/>
            <person name="Hu H."/>
            <person name="Boomsma J."/>
            <person name="Zhang G."/>
        </authorList>
    </citation>
    <scope>NUCLEOTIDE SEQUENCE [LARGE SCALE GENOMIC DNA]</scope>
    <source>
        <strain evidence="10">Tsep2-gDNA-1</strain>
        <tissue evidence="10">Whole body</tissue>
    </source>
</reference>
<feature type="compositionally biased region" description="Low complexity" evidence="8">
    <location>
        <begin position="330"/>
        <end position="341"/>
    </location>
</feature>
<proteinExistence type="inferred from homology"/>
<dbReference type="GO" id="GO:0005634">
    <property type="term" value="C:nucleus"/>
    <property type="evidence" value="ECO:0007669"/>
    <property type="project" value="UniProtKB-SubCell"/>
</dbReference>
<evidence type="ECO:0000256" key="5">
    <source>
        <dbReference type="ARBA" id="ARBA00023242"/>
    </source>
</evidence>
<dbReference type="KEGG" id="tsep:108751602"/>
<evidence type="ECO:0000256" key="6">
    <source>
        <dbReference type="PROSITE-ProRule" id="PRU00108"/>
    </source>
</evidence>
<dbReference type="GO" id="GO:0000978">
    <property type="term" value="F:RNA polymerase II cis-regulatory region sequence-specific DNA binding"/>
    <property type="evidence" value="ECO:0007669"/>
    <property type="project" value="TreeGrafter"/>
</dbReference>
<dbReference type="SMART" id="SM00389">
    <property type="entry name" value="HOX"/>
    <property type="match status" value="1"/>
</dbReference>
<keyword evidence="4 6" id="KW-0371">Homeobox</keyword>
<evidence type="ECO:0000256" key="7">
    <source>
        <dbReference type="RuleBase" id="RU000682"/>
    </source>
</evidence>
<dbReference type="InterPro" id="IPR001356">
    <property type="entry name" value="HD"/>
</dbReference>